<dbReference type="InterPro" id="IPR002797">
    <property type="entry name" value="Polysacc_synth"/>
</dbReference>
<organism evidence="7 8">
    <name type="scientific">Clostridium grantii DSM 8605</name>
    <dbReference type="NCBI Taxonomy" id="1121316"/>
    <lineage>
        <taxon>Bacteria</taxon>
        <taxon>Bacillati</taxon>
        <taxon>Bacillota</taxon>
        <taxon>Clostridia</taxon>
        <taxon>Eubacteriales</taxon>
        <taxon>Clostridiaceae</taxon>
        <taxon>Clostridium</taxon>
    </lineage>
</organism>
<evidence type="ECO:0000256" key="5">
    <source>
        <dbReference type="ARBA" id="ARBA00023136"/>
    </source>
</evidence>
<evidence type="ECO:0000256" key="3">
    <source>
        <dbReference type="ARBA" id="ARBA00022692"/>
    </source>
</evidence>
<dbReference type="CDD" id="cd13128">
    <property type="entry name" value="MATE_Wzx_like"/>
    <property type="match status" value="1"/>
</dbReference>
<dbReference type="EMBL" id="FQXM01000008">
    <property type="protein sequence ID" value="SHH64918.1"/>
    <property type="molecule type" value="Genomic_DNA"/>
</dbReference>
<evidence type="ECO:0000256" key="6">
    <source>
        <dbReference type="SAM" id="Phobius"/>
    </source>
</evidence>
<feature type="transmembrane region" description="Helical" evidence="6">
    <location>
        <begin position="365"/>
        <end position="386"/>
    </location>
</feature>
<name>A0A1M5UPZ9_9CLOT</name>
<evidence type="ECO:0000256" key="1">
    <source>
        <dbReference type="ARBA" id="ARBA00004651"/>
    </source>
</evidence>
<dbReference type="PANTHER" id="PTHR30250:SF11">
    <property type="entry name" value="O-ANTIGEN TRANSPORTER-RELATED"/>
    <property type="match status" value="1"/>
</dbReference>
<accession>A0A1M5UPZ9</accession>
<evidence type="ECO:0000313" key="8">
    <source>
        <dbReference type="Proteomes" id="UP000184447"/>
    </source>
</evidence>
<dbReference type="PANTHER" id="PTHR30250">
    <property type="entry name" value="PST FAMILY PREDICTED COLANIC ACID TRANSPORTER"/>
    <property type="match status" value="1"/>
</dbReference>
<feature type="transmembrane region" description="Helical" evidence="6">
    <location>
        <begin position="392"/>
        <end position="413"/>
    </location>
</feature>
<feature type="transmembrane region" description="Helical" evidence="6">
    <location>
        <begin position="49"/>
        <end position="73"/>
    </location>
</feature>
<reference evidence="7 8" key="1">
    <citation type="submission" date="2016-11" db="EMBL/GenBank/DDBJ databases">
        <authorList>
            <person name="Jaros S."/>
            <person name="Januszkiewicz K."/>
            <person name="Wedrychowicz H."/>
        </authorList>
    </citation>
    <scope>NUCLEOTIDE SEQUENCE [LARGE SCALE GENOMIC DNA]</scope>
    <source>
        <strain evidence="7 8">DSM 8605</strain>
    </source>
</reference>
<dbReference type="GO" id="GO:0005886">
    <property type="term" value="C:plasma membrane"/>
    <property type="evidence" value="ECO:0007669"/>
    <property type="project" value="UniProtKB-SubCell"/>
</dbReference>
<dbReference type="Proteomes" id="UP000184447">
    <property type="component" value="Unassembled WGS sequence"/>
</dbReference>
<evidence type="ECO:0000256" key="2">
    <source>
        <dbReference type="ARBA" id="ARBA00022475"/>
    </source>
</evidence>
<dbReference type="Pfam" id="PF01943">
    <property type="entry name" value="Polysacc_synt"/>
    <property type="match status" value="1"/>
</dbReference>
<keyword evidence="8" id="KW-1185">Reference proteome</keyword>
<keyword evidence="5 6" id="KW-0472">Membrane</keyword>
<feature type="transmembrane region" description="Helical" evidence="6">
    <location>
        <begin position="120"/>
        <end position="142"/>
    </location>
</feature>
<proteinExistence type="predicted"/>
<dbReference type="AlphaFoldDB" id="A0A1M5UPZ9"/>
<keyword evidence="3 6" id="KW-0812">Transmembrane</keyword>
<feature type="transmembrane region" description="Helical" evidence="6">
    <location>
        <begin position="85"/>
        <end position="108"/>
    </location>
</feature>
<gene>
    <name evidence="7" type="ORF">SAMN02745207_01868</name>
</gene>
<dbReference type="STRING" id="1121316.SAMN02745207_01868"/>
<feature type="transmembrane region" description="Helical" evidence="6">
    <location>
        <begin position="301"/>
        <end position="326"/>
    </location>
</feature>
<comment type="subcellular location">
    <subcellularLocation>
        <location evidence="1">Cell membrane</location>
        <topology evidence="1">Multi-pass membrane protein</topology>
    </subcellularLocation>
</comment>
<feature type="transmembrane region" description="Helical" evidence="6">
    <location>
        <begin position="180"/>
        <end position="197"/>
    </location>
</feature>
<feature type="transmembrane region" description="Helical" evidence="6">
    <location>
        <begin position="154"/>
        <end position="174"/>
    </location>
</feature>
<dbReference type="RefSeq" id="WP_242950656.1">
    <property type="nucleotide sequence ID" value="NZ_FQXM01000008.1"/>
</dbReference>
<evidence type="ECO:0000313" key="7">
    <source>
        <dbReference type="EMBL" id="SHH64918.1"/>
    </source>
</evidence>
<keyword evidence="4 6" id="KW-1133">Transmembrane helix</keyword>
<dbReference type="InterPro" id="IPR050833">
    <property type="entry name" value="Poly_Biosynth_Transport"/>
</dbReference>
<sequence length="418" mass="47508">MDKSSIKFGIKNGFLHIFSANMINKIVQFGTTIVLVRVLSKTDYGNYTYALNILSMFLLLKGMGVDSGILQYCSETDDRERKLKYFRYGIKIGLVANVVIAIAIYIYTSLFELPIKASTPILRTLFLLPLVTIIFECLIVFYRADYKNKIFSTLSVINAIALFVGSIVLGNLFGIKGVVFARYFAFVISVIIGVYFFKEYFKDFKKVETPNRPDKNKFLKYSITCSLTNAISQMLFLIDTFLVGLIIKDTNVVAAYKTATLIPFNLLFIPTSIIVFVYPYFAKNYNNKKWIKEKFITLQKYLFFFNTIISLILIIFAKPFILLVFGENYMDALVPFRILMFGYIVAGSFRAPAGNILASIKKVKVNFYNAIITGIANIILDVILIYKYGSNGAAVATVLVFIITSIISNTYLFRYLKE</sequence>
<keyword evidence="2" id="KW-1003">Cell membrane</keyword>
<feature type="transmembrane region" description="Helical" evidence="6">
    <location>
        <begin position="218"/>
        <end position="247"/>
    </location>
</feature>
<feature type="transmembrane region" description="Helical" evidence="6">
    <location>
        <begin position="332"/>
        <end position="353"/>
    </location>
</feature>
<evidence type="ECO:0000256" key="4">
    <source>
        <dbReference type="ARBA" id="ARBA00022989"/>
    </source>
</evidence>
<feature type="transmembrane region" description="Helical" evidence="6">
    <location>
        <begin position="259"/>
        <end position="281"/>
    </location>
</feature>
<protein>
    <submittedName>
        <fullName evidence="7">Membrane protein involved in the export of O-antigen and teichoic acid</fullName>
    </submittedName>
</protein>